<reference evidence="3" key="1">
    <citation type="submission" date="2017-09" db="EMBL/GenBank/DDBJ databases">
        <title>Depth-based differentiation of microbial function through sediment-hosted aquifers and enrichment of novel symbionts in the deep terrestrial subsurface.</title>
        <authorList>
            <person name="Probst A.J."/>
            <person name="Ladd B."/>
            <person name="Jarett J.K."/>
            <person name="Geller-Mcgrath D.E."/>
            <person name="Sieber C.M.K."/>
            <person name="Emerson J.B."/>
            <person name="Anantharaman K."/>
            <person name="Thomas B.C."/>
            <person name="Malmstrom R."/>
            <person name="Stieglmeier M."/>
            <person name="Klingl A."/>
            <person name="Woyke T."/>
            <person name="Ryan C.M."/>
            <person name="Banfield J.F."/>
        </authorList>
    </citation>
    <scope>NUCLEOTIDE SEQUENCE [LARGE SCALE GENOMIC DNA]</scope>
</reference>
<dbReference type="Gene3D" id="3.20.80.10">
    <property type="entry name" value="Regulatory factor, effector binding domain"/>
    <property type="match status" value="1"/>
</dbReference>
<dbReference type="InterPro" id="IPR011256">
    <property type="entry name" value="Reg_factor_effector_dom_sf"/>
</dbReference>
<accession>A0A2M7AR63</accession>
<gene>
    <name evidence="2" type="ORF">COS78_04080</name>
</gene>
<dbReference type="SUPFAM" id="SSF55136">
    <property type="entry name" value="Probable bacterial effector-binding domain"/>
    <property type="match status" value="1"/>
</dbReference>
<evidence type="ECO:0000313" key="2">
    <source>
        <dbReference type="EMBL" id="PIU73032.1"/>
    </source>
</evidence>
<dbReference type="Pfam" id="PF06445">
    <property type="entry name" value="GyrI-like"/>
    <property type="match status" value="1"/>
</dbReference>
<evidence type="ECO:0000313" key="3">
    <source>
        <dbReference type="Proteomes" id="UP000231407"/>
    </source>
</evidence>
<feature type="domain" description="GyrI-like small molecule binding" evidence="1">
    <location>
        <begin position="61"/>
        <end position="209"/>
    </location>
</feature>
<comment type="caution">
    <text evidence="2">The sequence shown here is derived from an EMBL/GenBank/DDBJ whole genome shotgun (WGS) entry which is preliminary data.</text>
</comment>
<evidence type="ECO:0000259" key="1">
    <source>
        <dbReference type="Pfam" id="PF06445"/>
    </source>
</evidence>
<sequence length="209" mass="24581">MILLLTTLGVTLGEIKNKNDLKSLFEEKKLSIKKQIEGLKFSFNSLDKFMKNLGETGTMVKPEIKKLKPFDIYYTEKVGPYVEIGHYCDELASMFEDKGKDFTTMAVFENPTYQPKKSLIKIAVVAKWGMRIKQKYKNEIKKMKFNPGKVITYTHNGAGELLSLFWKELEKYCRLNRIEIRHKVPDFEIYRKVSEDPRKQFFEIYLPIK</sequence>
<dbReference type="InterPro" id="IPR029442">
    <property type="entry name" value="GyrI-like"/>
</dbReference>
<dbReference type="Proteomes" id="UP000231407">
    <property type="component" value="Unassembled WGS sequence"/>
</dbReference>
<dbReference type="EMBL" id="PEWA01000057">
    <property type="protein sequence ID" value="PIU73032.1"/>
    <property type="molecule type" value="Genomic_DNA"/>
</dbReference>
<name>A0A2M7AR63_9BACT</name>
<organism evidence="2 3">
    <name type="scientific">Candidatus Shapirobacteria bacterium CG06_land_8_20_14_3_00_40_12</name>
    <dbReference type="NCBI Taxonomy" id="1974881"/>
    <lineage>
        <taxon>Bacteria</taxon>
        <taxon>Candidatus Shapironibacteriota</taxon>
    </lineage>
</organism>
<dbReference type="AlphaFoldDB" id="A0A2M7AR63"/>
<protein>
    <recommendedName>
        <fullName evidence="1">GyrI-like small molecule binding domain-containing protein</fullName>
    </recommendedName>
</protein>
<proteinExistence type="predicted"/>